<feature type="binding site" evidence="14 17">
    <location>
        <begin position="355"/>
        <end position="362"/>
    </location>
    <ligand>
        <name>ATP</name>
        <dbReference type="ChEBI" id="CHEBI:30616"/>
    </ligand>
</feature>
<feature type="active site" evidence="14 16">
    <location>
        <position position="678"/>
    </location>
</feature>
<name>A0A1U7M112_9FIRM</name>
<dbReference type="GO" id="GO:0006515">
    <property type="term" value="P:protein quality control for misfolded or incompletely synthesized proteins"/>
    <property type="evidence" value="ECO:0007669"/>
    <property type="project" value="UniProtKB-UniRule"/>
</dbReference>
<dbReference type="InterPro" id="IPR003111">
    <property type="entry name" value="Lon_prtase_N"/>
</dbReference>
<dbReference type="InterPro" id="IPR015947">
    <property type="entry name" value="PUA-like_sf"/>
</dbReference>
<dbReference type="InterPro" id="IPR027065">
    <property type="entry name" value="Lon_Prtase"/>
</dbReference>
<dbReference type="GO" id="GO:0034605">
    <property type="term" value="P:cellular response to heat"/>
    <property type="evidence" value="ECO:0007669"/>
    <property type="project" value="UniProtKB-UniRule"/>
</dbReference>
<evidence type="ECO:0000313" key="22">
    <source>
        <dbReference type="EMBL" id="OLR65323.1"/>
    </source>
</evidence>
<dbReference type="PIRSF" id="PIRSF001174">
    <property type="entry name" value="Lon_proteas"/>
    <property type="match status" value="1"/>
</dbReference>
<dbReference type="InterPro" id="IPR014721">
    <property type="entry name" value="Ribsml_uS5_D2-typ_fold_subgr"/>
</dbReference>
<keyword evidence="8 14" id="KW-0346">Stress response</keyword>
<evidence type="ECO:0000256" key="13">
    <source>
        <dbReference type="ARBA" id="ARBA00082722"/>
    </source>
</evidence>
<comment type="subunit">
    <text evidence="14 15">Homohexamer. Organized in a ring with a central cavity.</text>
</comment>
<dbReference type="Gene3D" id="2.30.130.40">
    <property type="entry name" value="LON domain-like"/>
    <property type="match status" value="1"/>
</dbReference>
<dbReference type="Gene3D" id="1.20.5.5270">
    <property type="match status" value="1"/>
</dbReference>
<dbReference type="FunFam" id="3.40.50.300:FF:000021">
    <property type="entry name" value="Lon protease homolog"/>
    <property type="match status" value="1"/>
</dbReference>
<dbReference type="PROSITE" id="PS01046">
    <property type="entry name" value="LON_SER"/>
    <property type="match status" value="1"/>
</dbReference>
<evidence type="ECO:0000256" key="7">
    <source>
        <dbReference type="ARBA" id="ARBA00022840"/>
    </source>
</evidence>
<evidence type="ECO:0000256" key="2">
    <source>
        <dbReference type="ARBA" id="ARBA00022490"/>
    </source>
</evidence>
<dbReference type="GO" id="GO:0005524">
    <property type="term" value="F:ATP binding"/>
    <property type="evidence" value="ECO:0007669"/>
    <property type="project" value="UniProtKB-UniRule"/>
</dbReference>
<dbReference type="InterPro" id="IPR027417">
    <property type="entry name" value="P-loop_NTPase"/>
</dbReference>
<dbReference type="NCBIfam" id="TIGR00763">
    <property type="entry name" value="lon"/>
    <property type="match status" value="1"/>
</dbReference>
<dbReference type="Pfam" id="PF00004">
    <property type="entry name" value="AAA"/>
    <property type="match status" value="1"/>
</dbReference>
<evidence type="ECO:0000256" key="10">
    <source>
        <dbReference type="ARBA" id="ARBA00053875"/>
    </source>
</evidence>
<dbReference type="Pfam" id="PF22667">
    <property type="entry name" value="Lon_lid"/>
    <property type="match status" value="1"/>
</dbReference>
<evidence type="ECO:0000256" key="8">
    <source>
        <dbReference type="ARBA" id="ARBA00023016"/>
    </source>
</evidence>
<dbReference type="GO" id="GO:0004252">
    <property type="term" value="F:serine-type endopeptidase activity"/>
    <property type="evidence" value="ECO:0007669"/>
    <property type="project" value="UniProtKB-UniRule"/>
</dbReference>
<dbReference type="Pfam" id="PF05362">
    <property type="entry name" value="Lon_C"/>
    <property type="match status" value="1"/>
</dbReference>
<keyword evidence="5 14" id="KW-0378">Hydrolase</keyword>
<comment type="subcellular location">
    <subcellularLocation>
        <location evidence="1 14 15">Cytoplasm</location>
    </subcellularLocation>
</comment>
<evidence type="ECO:0000256" key="3">
    <source>
        <dbReference type="ARBA" id="ARBA00022670"/>
    </source>
</evidence>
<dbReference type="HAMAP" id="MF_01973">
    <property type="entry name" value="lon_bact"/>
    <property type="match status" value="1"/>
</dbReference>
<dbReference type="InterPro" id="IPR004815">
    <property type="entry name" value="Lon_bac/euk-typ"/>
</dbReference>
<dbReference type="InterPro" id="IPR046336">
    <property type="entry name" value="Lon_prtase_N_sf"/>
</dbReference>
<dbReference type="PROSITE" id="PS51786">
    <property type="entry name" value="LON_PROTEOLYTIC"/>
    <property type="match status" value="1"/>
</dbReference>
<evidence type="ECO:0000256" key="19">
    <source>
        <dbReference type="RuleBase" id="RU000591"/>
    </source>
</evidence>
<dbReference type="Gene3D" id="3.40.50.300">
    <property type="entry name" value="P-loop containing nucleotide triphosphate hydrolases"/>
    <property type="match status" value="1"/>
</dbReference>
<dbReference type="InterPro" id="IPR003593">
    <property type="entry name" value="AAA+_ATPase"/>
</dbReference>
<comment type="similarity">
    <text evidence="14 15 18 19">Belongs to the peptidase S16 family.</text>
</comment>
<evidence type="ECO:0000256" key="5">
    <source>
        <dbReference type="ARBA" id="ARBA00022801"/>
    </source>
</evidence>
<dbReference type="GO" id="GO:0005737">
    <property type="term" value="C:cytoplasm"/>
    <property type="evidence" value="ECO:0007669"/>
    <property type="project" value="UniProtKB-SubCell"/>
</dbReference>
<protein>
    <recommendedName>
        <fullName evidence="12 14">Lon protease</fullName>
        <ecNumber evidence="11 14">3.4.21.53</ecNumber>
    </recommendedName>
    <alternativeName>
        <fullName evidence="13 14">ATP-dependent protease La</fullName>
    </alternativeName>
</protein>
<keyword evidence="7 14" id="KW-0067">ATP-binding</keyword>
<evidence type="ECO:0000313" key="23">
    <source>
        <dbReference type="Proteomes" id="UP000187166"/>
    </source>
</evidence>
<keyword evidence="23" id="KW-1185">Reference proteome</keyword>
<dbReference type="SMART" id="SM00382">
    <property type="entry name" value="AAA"/>
    <property type="match status" value="1"/>
</dbReference>
<keyword evidence="6 14" id="KW-0720">Serine protease</keyword>
<dbReference type="PRINTS" id="PR00830">
    <property type="entry name" value="ENDOLAPTASE"/>
</dbReference>
<dbReference type="Pfam" id="PF02190">
    <property type="entry name" value="LON_substr_bdg"/>
    <property type="match status" value="1"/>
</dbReference>
<evidence type="ECO:0000256" key="11">
    <source>
        <dbReference type="ARBA" id="ARBA00066743"/>
    </source>
</evidence>
<evidence type="ECO:0000259" key="21">
    <source>
        <dbReference type="PROSITE" id="PS51787"/>
    </source>
</evidence>
<dbReference type="Proteomes" id="UP000187166">
    <property type="component" value="Unassembled WGS sequence"/>
</dbReference>
<dbReference type="InterPro" id="IPR020568">
    <property type="entry name" value="Ribosomal_Su5_D2-typ_SF"/>
</dbReference>
<keyword evidence="4 14" id="KW-0547">Nucleotide-binding</keyword>
<dbReference type="NCBIfam" id="NF008053">
    <property type="entry name" value="PRK10787.1"/>
    <property type="match status" value="1"/>
</dbReference>
<dbReference type="SMART" id="SM00464">
    <property type="entry name" value="LON"/>
    <property type="match status" value="1"/>
</dbReference>
<dbReference type="SUPFAM" id="SSF52540">
    <property type="entry name" value="P-loop containing nucleoside triphosphate hydrolases"/>
    <property type="match status" value="1"/>
</dbReference>
<evidence type="ECO:0000256" key="16">
    <source>
        <dbReference type="PIRSR" id="PIRSR001174-1"/>
    </source>
</evidence>
<organism evidence="22 23">
    <name type="scientific">Peptoniphilus porci</name>
    <dbReference type="NCBI Taxonomy" id="2652280"/>
    <lineage>
        <taxon>Bacteria</taxon>
        <taxon>Bacillati</taxon>
        <taxon>Bacillota</taxon>
        <taxon>Tissierellia</taxon>
        <taxon>Tissierellales</taxon>
        <taxon>Peptoniphilaceae</taxon>
        <taxon>Peptoniphilus</taxon>
    </lineage>
</organism>
<dbReference type="Gene3D" id="1.10.8.60">
    <property type="match status" value="1"/>
</dbReference>
<dbReference type="SUPFAM" id="SSF54211">
    <property type="entry name" value="Ribosomal protein S5 domain 2-like"/>
    <property type="match status" value="1"/>
</dbReference>
<proteinExistence type="evidence at transcript level"/>
<dbReference type="FunFam" id="1.20.5.5270:FF:000002">
    <property type="entry name" value="Lon protease homolog"/>
    <property type="match status" value="1"/>
</dbReference>
<comment type="caution">
    <text evidence="22">The sequence shown here is derived from an EMBL/GenBank/DDBJ whole genome shotgun (WGS) entry which is preliminary data.</text>
</comment>
<feature type="domain" description="Lon N-terminal" evidence="21">
    <location>
        <begin position="6"/>
        <end position="202"/>
    </location>
</feature>
<keyword evidence="3 14" id="KW-0645">Protease</keyword>
<dbReference type="eggNOG" id="COG0466">
    <property type="taxonomic scope" value="Bacteria"/>
</dbReference>
<evidence type="ECO:0000256" key="1">
    <source>
        <dbReference type="ARBA" id="ARBA00004496"/>
    </source>
</evidence>
<feature type="active site" evidence="14 16">
    <location>
        <position position="721"/>
    </location>
</feature>
<evidence type="ECO:0000256" key="15">
    <source>
        <dbReference type="PIRNR" id="PIRNR001174"/>
    </source>
</evidence>
<dbReference type="GO" id="GO:0004176">
    <property type="term" value="F:ATP-dependent peptidase activity"/>
    <property type="evidence" value="ECO:0007669"/>
    <property type="project" value="UniProtKB-UniRule"/>
</dbReference>
<evidence type="ECO:0000259" key="20">
    <source>
        <dbReference type="PROSITE" id="PS51786"/>
    </source>
</evidence>
<dbReference type="CDD" id="cd19500">
    <property type="entry name" value="RecA-like_Lon"/>
    <property type="match status" value="1"/>
</dbReference>
<dbReference type="InterPro" id="IPR027543">
    <property type="entry name" value="Lon_bac"/>
</dbReference>
<accession>A0A1U7M112</accession>
<evidence type="ECO:0000256" key="14">
    <source>
        <dbReference type="HAMAP-Rule" id="MF_01973"/>
    </source>
</evidence>
<dbReference type="Gene3D" id="3.30.230.10">
    <property type="match status" value="1"/>
</dbReference>
<dbReference type="SUPFAM" id="SSF88697">
    <property type="entry name" value="PUA domain-like"/>
    <property type="match status" value="1"/>
</dbReference>
<comment type="function">
    <text evidence="10 14">ATP-dependent serine protease that mediates the selective degradation of mutant and abnormal proteins as well as certain short-lived regulatory proteins. Required for cellular homeostasis and for survival from DNA damage and developmental changes induced by stress. Degrades polypeptides processively to yield small peptide fragments that are 5 to 10 amino acids long. Binds to DNA in a double-stranded, site-specific manner.</text>
</comment>
<evidence type="ECO:0000256" key="9">
    <source>
        <dbReference type="ARBA" id="ARBA00050665"/>
    </source>
</evidence>
<dbReference type="STRING" id="1465756.BIV18_07260"/>
<evidence type="ECO:0000256" key="12">
    <source>
        <dbReference type="ARBA" id="ARBA00071934"/>
    </source>
</evidence>
<dbReference type="GO" id="GO:0016887">
    <property type="term" value="F:ATP hydrolysis activity"/>
    <property type="evidence" value="ECO:0007669"/>
    <property type="project" value="UniProtKB-UniRule"/>
</dbReference>
<evidence type="ECO:0000256" key="17">
    <source>
        <dbReference type="PIRSR" id="PIRSR001174-2"/>
    </source>
</evidence>
<dbReference type="InterPro" id="IPR054594">
    <property type="entry name" value="Lon_lid"/>
</dbReference>
<evidence type="ECO:0000256" key="18">
    <source>
        <dbReference type="PROSITE-ProRule" id="PRU01122"/>
    </source>
</evidence>
<comment type="induction">
    <text evidence="14">By heat shock.</text>
</comment>
<dbReference type="EMBL" id="MJIH01000001">
    <property type="protein sequence ID" value="OLR65323.1"/>
    <property type="molecule type" value="Genomic_DNA"/>
</dbReference>
<evidence type="ECO:0000256" key="6">
    <source>
        <dbReference type="ARBA" id="ARBA00022825"/>
    </source>
</evidence>
<dbReference type="EC" id="3.4.21.53" evidence="11 14"/>
<sequence>MKKIKLPLIPLRNLVIFPHMVMHFDCGRKISVNAIERSEMQDSKIFLVAQRELEVEDPKREDLFEIGTVATIKQILKLPGGVVRVLVEGEKRAKISSLDITEEIIEAEIEILEEDEIDYTEDDKIEAALRLALNDLESYASLDEKFFPGILSNIADTDDPSRFIDTVVGYLNFKLEDYQKLLETTDIYDRLVAFHEIMKKEIEILSIEKNINDQVKKKMDEIQREYYLKEQLRVIHKELGDSEDEGELTEVYKKKIEEKKLPEEVKEKALSELKKLRNLNSQSPDYSILINYLDWILDLPWMEGGGEKVKLSDARKVLNDEHYGLENVKERILEFIAVRILSGDKSRGPILCLVGPPGVGKTSIAQSIAKSLNKEFVRMSLGGITDEAEIRGHRRTYIGALPGRIISLMKKAGKNDPVFLFDEIDKIGNDFKGDPASALLEVLDPEQNNTFTDRYMELPFDLSNVFFIATANTTQTIPRPLLDRMELIEIGGYTPNEKLNIAKKYLVSKQISENGLKKENINISERALKDIIDYYTRESGVRGLEKQISKIVRKAALKIVEENLEKVSVSTKNISDFLGEKIYLINEREKNSEVGSVNGLAWTEVGGTTLVIEATVMPGKGNLTLTGSLGDVMKESAIAAISHIASNAEEFKLDPKFRSEKDIHIHVPEGAVPKDGPSAGITIATSVLSALTKRPVRSDVAMTGEITLRGKVLPIGGLKEKLLAAERYGVNTVIIPSENKRDLREIEEAAVERLNIKTVSTFKEVAEIAIGDFSEDK</sequence>
<dbReference type="InterPro" id="IPR008268">
    <property type="entry name" value="Peptidase_S16_AS"/>
</dbReference>
<dbReference type="PROSITE" id="PS51787">
    <property type="entry name" value="LON_N"/>
    <property type="match status" value="1"/>
</dbReference>
<dbReference type="Gene3D" id="1.20.58.1480">
    <property type="match status" value="1"/>
</dbReference>
<gene>
    <name evidence="14" type="primary">lon</name>
    <name evidence="22" type="ORF">BIV18_07260</name>
</gene>
<dbReference type="GO" id="GO:0043565">
    <property type="term" value="F:sequence-specific DNA binding"/>
    <property type="evidence" value="ECO:0007669"/>
    <property type="project" value="UniProtKB-UniRule"/>
</dbReference>
<keyword evidence="2 14" id="KW-0963">Cytoplasm</keyword>
<dbReference type="PANTHER" id="PTHR10046">
    <property type="entry name" value="ATP DEPENDENT LON PROTEASE FAMILY MEMBER"/>
    <property type="match status" value="1"/>
</dbReference>
<reference evidence="22 23" key="1">
    <citation type="journal article" date="2016" name="Appl. Environ. Microbiol.">
        <title>Function and Phylogeny of Bacterial Butyryl Coenzyme A:Acetate Transferases and Their Diversity in the Proximal Colon of Swine.</title>
        <authorList>
            <person name="Trachsel J."/>
            <person name="Bayles D.O."/>
            <person name="Looft T."/>
            <person name="Levine U.Y."/>
            <person name="Allen H.K."/>
        </authorList>
    </citation>
    <scope>NUCLEOTIDE SEQUENCE [LARGE SCALE GENOMIC DNA]</scope>
    <source>
        <strain evidence="22 23">35-6-1</strain>
    </source>
</reference>
<feature type="domain" description="Lon proteolytic" evidence="20">
    <location>
        <begin position="591"/>
        <end position="772"/>
    </location>
</feature>
<dbReference type="AlphaFoldDB" id="A0A1U7M112"/>
<comment type="catalytic activity">
    <reaction evidence="9 14 15 18">
        <text>Hydrolysis of proteins in presence of ATP.</text>
        <dbReference type="EC" id="3.4.21.53"/>
    </reaction>
</comment>
<evidence type="ECO:0000256" key="4">
    <source>
        <dbReference type="ARBA" id="ARBA00022741"/>
    </source>
</evidence>
<dbReference type="InterPro" id="IPR008269">
    <property type="entry name" value="Lon_proteolytic"/>
</dbReference>
<dbReference type="InterPro" id="IPR003959">
    <property type="entry name" value="ATPase_AAA_core"/>
</dbReference>